<feature type="compositionally biased region" description="Polar residues" evidence="1">
    <location>
        <begin position="30"/>
        <end position="39"/>
    </location>
</feature>
<gene>
    <name evidence="2" type="ORF">F511_24702</name>
</gene>
<organism evidence="2 3">
    <name type="scientific">Dorcoceras hygrometricum</name>
    <dbReference type="NCBI Taxonomy" id="472368"/>
    <lineage>
        <taxon>Eukaryota</taxon>
        <taxon>Viridiplantae</taxon>
        <taxon>Streptophyta</taxon>
        <taxon>Embryophyta</taxon>
        <taxon>Tracheophyta</taxon>
        <taxon>Spermatophyta</taxon>
        <taxon>Magnoliopsida</taxon>
        <taxon>eudicotyledons</taxon>
        <taxon>Gunneridae</taxon>
        <taxon>Pentapetalae</taxon>
        <taxon>asterids</taxon>
        <taxon>lamiids</taxon>
        <taxon>Lamiales</taxon>
        <taxon>Gesneriaceae</taxon>
        <taxon>Didymocarpoideae</taxon>
        <taxon>Trichosporeae</taxon>
        <taxon>Loxocarpinae</taxon>
        <taxon>Dorcoceras</taxon>
    </lineage>
</organism>
<reference evidence="2 3" key="1">
    <citation type="journal article" date="2015" name="Proc. Natl. Acad. Sci. U.S.A.">
        <title>The resurrection genome of Boea hygrometrica: A blueprint for survival of dehydration.</title>
        <authorList>
            <person name="Xiao L."/>
            <person name="Yang G."/>
            <person name="Zhang L."/>
            <person name="Yang X."/>
            <person name="Zhao S."/>
            <person name="Ji Z."/>
            <person name="Zhou Q."/>
            <person name="Hu M."/>
            <person name="Wang Y."/>
            <person name="Chen M."/>
            <person name="Xu Y."/>
            <person name="Jin H."/>
            <person name="Xiao X."/>
            <person name="Hu G."/>
            <person name="Bao F."/>
            <person name="Hu Y."/>
            <person name="Wan P."/>
            <person name="Li L."/>
            <person name="Deng X."/>
            <person name="Kuang T."/>
            <person name="Xiang C."/>
            <person name="Zhu J.K."/>
            <person name="Oliver M.J."/>
            <person name="He Y."/>
        </authorList>
    </citation>
    <scope>NUCLEOTIDE SEQUENCE [LARGE SCALE GENOMIC DNA]</scope>
    <source>
        <strain evidence="3">cv. XS01</strain>
    </source>
</reference>
<dbReference type="Proteomes" id="UP000250235">
    <property type="component" value="Unassembled WGS sequence"/>
</dbReference>
<protein>
    <submittedName>
        <fullName evidence="2">Uncharacterized protein</fullName>
    </submittedName>
</protein>
<dbReference type="AlphaFoldDB" id="A0A2Z7BK11"/>
<evidence type="ECO:0000313" key="2">
    <source>
        <dbReference type="EMBL" id="KZV34445.1"/>
    </source>
</evidence>
<keyword evidence="3" id="KW-1185">Reference proteome</keyword>
<dbReference type="EMBL" id="KV005059">
    <property type="protein sequence ID" value="KZV34445.1"/>
    <property type="molecule type" value="Genomic_DNA"/>
</dbReference>
<sequence length="198" mass="21790">MKLRNTTTGTLFEFTVVVIDLKQIGKRSKTTTIKQTSRNRWPFDKHPHTTADSDSSSRLPRNRLTCTKKASEPRGSASKTESNKSTTCYHGYLAGRGVEPVGGAPGAPPLQDSRHPPPIAAPSKISRNLVIQRRFCPDLASSTSIEHAEPLDSLGLNGAGDDPVDFMPTGGEDSERLSQQYPVTTMMSLFCYDMLFRY</sequence>
<feature type="region of interest" description="Disordered" evidence="1">
    <location>
        <begin position="26"/>
        <end position="85"/>
    </location>
</feature>
<feature type="compositionally biased region" description="Basic and acidic residues" evidence="1">
    <location>
        <begin position="41"/>
        <end position="51"/>
    </location>
</feature>
<evidence type="ECO:0000256" key="1">
    <source>
        <dbReference type="SAM" id="MobiDB-lite"/>
    </source>
</evidence>
<proteinExistence type="predicted"/>
<feature type="region of interest" description="Disordered" evidence="1">
    <location>
        <begin position="99"/>
        <end position="122"/>
    </location>
</feature>
<accession>A0A2Z7BK11</accession>
<name>A0A2Z7BK11_9LAMI</name>
<evidence type="ECO:0000313" key="3">
    <source>
        <dbReference type="Proteomes" id="UP000250235"/>
    </source>
</evidence>